<feature type="domain" description="Transposase IS200-like" evidence="1">
    <location>
        <begin position="11"/>
        <end position="122"/>
    </location>
</feature>
<dbReference type="InterPro" id="IPR002686">
    <property type="entry name" value="Transposase_17"/>
</dbReference>
<reference evidence="2 3" key="1">
    <citation type="submission" date="2017-06" db="EMBL/GenBank/DDBJ databases">
        <title>Novel microbial phyla capable of carbon fixation and sulfur reduction in deep-sea sediments.</title>
        <authorList>
            <person name="Huang J."/>
            <person name="Baker B."/>
            <person name="Wang Y."/>
        </authorList>
    </citation>
    <scope>NUCLEOTIDE SEQUENCE [LARGE SCALE GENOMIC DNA]</scope>
    <source>
        <strain evidence="2">B3_LCP</strain>
    </source>
</reference>
<name>A0A532UYN3_UNCL8</name>
<evidence type="ECO:0000259" key="1">
    <source>
        <dbReference type="SMART" id="SM01321"/>
    </source>
</evidence>
<dbReference type="GO" id="GO:0006313">
    <property type="term" value="P:DNA transposition"/>
    <property type="evidence" value="ECO:0007669"/>
    <property type="project" value="InterPro"/>
</dbReference>
<dbReference type="Pfam" id="PF01797">
    <property type="entry name" value="Y1_Tnp"/>
    <property type="match status" value="1"/>
</dbReference>
<accession>A0A532UYN3</accession>
<dbReference type="PANTHER" id="PTHR36966:SF1">
    <property type="entry name" value="REP-ASSOCIATED TYROSINE TRANSPOSASE"/>
    <property type="match status" value="1"/>
</dbReference>
<dbReference type="GO" id="GO:0004803">
    <property type="term" value="F:transposase activity"/>
    <property type="evidence" value="ECO:0007669"/>
    <property type="project" value="InterPro"/>
</dbReference>
<organism evidence="2 3">
    <name type="scientific">candidate division LCP-89 bacterium B3_LCP</name>
    <dbReference type="NCBI Taxonomy" id="2012998"/>
    <lineage>
        <taxon>Bacteria</taxon>
        <taxon>Pseudomonadati</taxon>
        <taxon>Bacteria division LCP-89</taxon>
    </lineage>
</organism>
<dbReference type="InterPro" id="IPR036515">
    <property type="entry name" value="Transposase_17_sf"/>
</dbReference>
<comment type="caution">
    <text evidence="2">The sequence shown here is derived from an EMBL/GenBank/DDBJ whole genome shotgun (WGS) entry which is preliminary data.</text>
</comment>
<dbReference type="Proteomes" id="UP000319619">
    <property type="component" value="Unassembled WGS sequence"/>
</dbReference>
<evidence type="ECO:0000313" key="3">
    <source>
        <dbReference type="Proteomes" id="UP000319619"/>
    </source>
</evidence>
<dbReference type="AlphaFoldDB" id="A0A532UYN3"/>
<dbReference type="NCBIfam" id="NF047646">
    <property type="entry name" value="REP_Tyr_transpos"/>
    <property type="match status" value="1"/>
</dbReference>
<dbReference type="EMBL" id="NJBN01000006">
    <property type="protein sequence ID" value="TKJ40036.1"/>
    <property type="molecule type" value="Genomic_DNA"/>
</dbReference>
<dbReference type="GO" id="GO:0043565">
    <property type="term" value="F:sequence-specific DNA binding"/>
    <property type="evidence" value="ECO:0007669"/>
    <property type="project" value="TreeGrafter"/>
</dbReference>
<dbReference type="SMART" id="SM01321">
    <property type="entry name" value="Y1_Tnp"/>
    <property type="match status" value="1"/>
</dbReference>
<evidence type="ECO:0000313" key="2">
    <source>
        <dbReference type="EMBL" id="TKJ40036.1"/>
    </source>
</evidence>
<proteinExistence type="predicted"/>
<gene>
    <name evidence="2" type="ORF">CEE37_09880</name>
</gene>
<dbReference type="InterPro" id="IPR052715">
    <property type="entry name" value="RAYT_transposase"/>
</dbReference>
<dbReference type="SUPFAM" id="SSF143422">
    <property type="entry name" value="Transposase IS200-like"/>
    <property type="match status" value="1"/>
</dbReference>
<dbReference type="Gene3D" id="3.30.70.1290">
    <property type="entry name" value="Transposase IS200-like"/>
    <property type="match status" value="1"/>
</dbReference>
<protein>
    <recommendedName>
        <fullName evidence="1">Transposase IS200-like domain-containing protein</fullName>
    </recommendedName>
</protein>
<sequence>MGLKYRNSIFGPNLFFVTTSTLGRVNYFNNEERLIIVQQELYKTVRLKSCILMAYVIMPNHIHLLLGSKVGGHGISKFIHSFKGIVRKKIVGDQRFWERGFDDLVITSEEQFRIKLNYIHYNPVKANLVEKPEDWIYSSYGFWELNEANENLTRDFAWLE</sequence>
<dbReference type="PANTHER" id="PTHR36966">
    <property type="entry name" value="REP-ASSOCIATED TYROSINE TRANSPOSASE"/>
    <property type="match status" value="1"/>
</dbReference>